<protein>
    <submittedName>
        <fullName evidence="7">Cobalt ABC transporter permease</fullName>
    </submittedName>
</protein>
<dbReference type="PANTHER" id="PTHR34857:SF2">
    <property type="entry name" value="SLL0384 PROTEIN"/>
    <property type="match status" value="1"/>
</dbReference>
<dbReference type="InterPro" id="IPR051611">
    <property type="entry name" value="ECF_transporter_component"/>
</dbReference>
<dbReference type="STRING" id="1423782.FD32_GL000203"/>
<dbReference type="Proteomes" id="UP000051412">
    <property type="component" value="Unassembled WGS sequence"/>
</dbReference>
<evidence type="ECO:0000256" key="3">
    <source>
        <dbReference type="ARBA" id="ARBA00022692"/>
    </source>
</evidence>
<evidence type="ECO:0000256" key="1">
    <source>
        <dbReference type="ARBA" id="ARBA00004141"/>
    </source>
</evidence>
<reference evidence="7 8" key="1">
    <citation type="journal article" date="2015" name="Genome Announc.">
        <title>Expanding the biotechnology potential of lactobacilli through comparative genomics of 213 strains and associated genera.</title>
        <authorList>
            <person name="Sun Z."/>
            <person name="Harris H.M."/>
            <person name="McCann A."/>
            <person name="Guo C."/>
            <person name="Argimon S."/>
            <person name="Zhang W."/>
            <person name="Yang X."/>
            <person name="Jeffery I.B."/>
            <person name="Cooney J.C."/>
            <person name="Kagawa T.F."/>
            <person name="Liu W."/>
            <person name="Song Y."/>
            <person name="Salvetti E."/>
            <person name="Wrobel A."/>
            <person name="Rasinkangas P."/>
            <person name="Parkhill J."/>
            <person name="Rea M.C."/>
            <person name="O'Sullivan O."/>
            <person name="Ritari J."/>
            <person name="Douillard F.P."/>
            <person name="Paul Ross R."/>
            <person name="Yang R."/>
            <person name="Briner A.E."/>
            <person name="Felis G.E."/>
            <person name="de Vos W.M."/>
            <person name="Barrangou R."/>
            <person name="Klaenhammer T.R."/>
            <person name="Caufield P.W."/>
            <person name="Cui Y."/>
            <person name="Zhang H."/>
            <person name="O'Toole P.W."/>
        </authorList>
    </citation>
    <scope>NUCLEOTIDE SEQUENCE [LARGE SCALE GENOMIC DNA]</scope>
    <source>
        <strain evidence="7 8">DSM 6035</strain>
    </source>
</reference>
<dbReference type="EMBL" id="AZGM01000071">
    <property type="protein sequence ID" value="KRM26875.1"/>
    <property type="molecule type" value="Genomic_DNA"/>
</dbReference>
<organism evidence="7 8">
    <name type="scientific">Limosilactobacillus panis DSM 6035</name>
    <dbReference type="NCBI Taxonomy" id="1423782"/>
    <lineage>
        <taxon>Bacteria</taxon>
        <taxon>Bacillati</taxon>
        <taxon>Bacillota</taxon>
        <taxon>Bacilli</taxon>
        <taxon>Lactobacillales</taxon>
        <taxon>Lactobacillaceae</taxon>
        <taxon>Limosilactobacillus</taxon>
    </lineage>
</organism>
<keyword evidence="5 6" id="KW-0472">Membrane</keyword>
<gene>
    <name evidence="7" type="ORF">FD32_GL000203</name>
</gene>
<evidence type="ECO:0000256" key="4">
    <source>
        <dbReference type="ARBA" id="ARBA00022989"/>
    </source>
</evidence>
<feature type="transmembrane region" description="Helical" evidence="6">
    <location>
        <begin position="231"/>
        <end position="249"/>
    </location>
</feature>
<comment type="subcellular location">
    <subcellularLocation>
        <location evidence="1">Membrane</location>
        <topology evidence="1">Multi-pass membrane protein</topology>
    </subcellularLocation>
</comment>
<name>A0A0R1XFF1_9LACO</name>
<sequence>MTTLTWFQRFDPVTKLLLILCLGLASFVIPTLTINWLLVFILFLLAISIGKLSSLVKILSFSLFFIATMIIVQGLVNPGNHTLLWRIEILNFYKEGVNYALLLGSRLLTIVLTTFFFIATTSVTENARYLESQGIAFKKVYMFISVCYILPQMMANLHQIKLAQRARGIGQQKSWLYRFKMLFPILVPLVVKTLDQAMTRAIALQLREYDNPQRQPQPLIHHYLLARFNHYLLSILIIMLGGMKVWLLIQK</sequence>
<accession>A0A0R1XFF1</accession>
<dbReference type="AlphaFoldDB" id="A0A0R1XFF1"/>
<dbReference type="PATRIC" id="fig|1423782.4.peg.205"/>
<dbReference type="GO" id="GO:0005886">
    <property type="term" value="C:plasma membrane"/>
    <property type="evidence" value="ECO:0007669"/>
    <property type="project" value="UniProtKB-ARBA"/>
</dbReference>
<evidence type="ECO:0000313" key="7">
    <source>
        <dbReference type="EMBL" id="KRM26875.1"/>
    </source>
</evidence>
<keyword evidence="8" id="KW-1185">Reference proteome</keyword>
<feature type="transmembrane region" description="Helical" evidence="6">
    <location>
        <begin position="58"/>
        <end position="76"/>
    </location>
</feature>
<evidence type="ECO:0000256" key="6">
    <source>
        <dbReference type="SAM" id="Phobius"/>
    </source>
</evidence>
<dbReference type="OrthoDB" id="166227at2"/>
<keyword evidence="4 6" id="KW-1133">Transmembrane helix</keyword>
<keyword evidence="2" id="KW-1003">Cell membrane</keyword>
<evidence type="ECO:0000313" key="8">
    <source>
        <dbReference type="Proteomes" id="UP000051412"/>
    </source>
</evidence>
<proteinExistence type="predicted"/>
<dbReference type="Pfam" id="PF02361">
    <property type="entry name" value="CbiQ"/>
    <property type="match status" value="1"/>
</dbReference>
<evidence type="ECO:0000256" key="5">
    <source>
        <dbReference type="ARBA" id="ARBA00023136"/>
    </source>
</evidence>
<feature type="transmembrane region" description="Helical" evidence="6">
    <location>
        <begin position="96"/>
        <end position="119"/>
    </location>
</feature>
<dbReference type="RefSeq" id="WP_047768306.1">
    <property type="nucleotide sequence ID" value="NZ_AZGM01000071.1"/>
</dbReference>
<comment type="caution">
    <text evidence="7">The sequence shown here is derived from an EMBL/GenBank/DDBJ whole genome shotgun (WGS) entry which is preliminary data.</text>
</comment>
<keyword evidence="3 6" id="KW-0812">Transmembrane</keyword>
<dbReference type="InterPro" id="IPR003339">
    <property type="entry name" value="ABC/ECF_trnsptr_transmembrane"/>
</dbReference>
<evidence type="ECO:0000256" key="2">
    <source>
        <dbReference type="ARBA" id="ARBA00022475"/>
    </source>
</evidence>
<dbReference type="PANTHER" id="PTHR34857">
    <property type="entry name" value="SLL0384 PROTEIN"/>
    <property type="match status" value="1"/>
</dbReference>
<dbReference type="CDD" id="cd16914">
    <property type="entry name" value="EcfT"/>
    <property type="match status" value="1"/>
</dbReference>
<feature type="transmembrane region" description="Helical" evidence="6">
    <location>
        <begin position="16"/>
        <end position="46"/>
    </location>
</feature>